<gene>
    <name evidence="2" type="ORF">EGW08_015488</name>
</gene>
<evidence type="ECO:0000313" key="3">
    <source>
        <dbReference type="Proteomes" id="UP000271974"/>
    </source>
</evidence>
<sequence>MTRSAPNGGPWSPVHGAHDFKSGDPCPNPDSVTSFYMHQLDRFPDTPLPQNQRKQHLPLPNHAEVIVERTDEVCVGAACHSSSSDKCCGVNAKASIFTAEAVALCMALDTVSTLRKDKFLILSGESGGEANSKNPKIVKILEKFTKYRQMHLREADGSYVEGEREIADALGAAFSQNSFSHHFSPKFRSFKEQSEEKLIDFSPDCSKEYNKQFTHREVRACLGELKETAT</sequence>
<reference evidence="2 3" key="1">
    <citation type="submission" date="2019-01" db="EMBL/GenBank/DDBJ databases">
        <title>A draft genome assembly of the solar-powered sea slug Elysia chlorotica.</title>
        <authorList>
            <person name="Cai H."/>
            <person name="Li Q."/>
            <person name="Fang X."/>
            <person name="Li J."/>
            <person name="Curtis N.E."/>
            <person name="Altenburger A."/>
            <person name="Shibata T."/>
            <person name="Feng M."/>
            <person name="Maeda T."/>
            <person name="Schwartz J.A."/>
            <person name="Shigenobu S."/>
            <person name="Lundholm N."/>
            <person name="Nishiyama T."/>
            <person name="Yang H."/>
            <person name="Hasebe M."/>
            <person name="Li S."/>
            <person name="Pierce S.K."/>
            <person name="Wang J."/>
        </authorList>
    </citation>
    <scope>NUCLEOTIDE SEQUENCE [LARGE SCALE GENOMIC DNA]</scope>
    <source>
        <strain evidence="2">EC2010</strain>
        <tissue evidence="2">Whole organism of an adult</tissue>
    </source>
</reference>
<evidence type="ECO:0000313" key="2">
    <source>
        <dbReference type="EMBL" id="RUS76757.1"/>
    </source>
</evidence>
<accession>A0A433T5D7</accession>
<comment type="caution">
    <text evidence="2">The sequence shown here is derived from an EMBL/GenBank/DDBJ whole genome shotgun (WGS) entry which is preliminary data.</text>
</comment>
<dbReference type="EMBL" id="RQTK01000638">
    <property type="protein sequence ID" value="RUS76757.1"/>
    <property type="molecule type" value="Genomic_DNA"/>
</dbReference>
<name>A0A433T5D7_ELYCH</name>
<keyword evidence="3" id="KW-1185">Reference proteome</keyword>
<evidence type="ECO:0000256" key="1">
    <source>
        <dbReference type="SAM" id="MobiDB-lite"/>
    </source>
</evidence>
<dbReference type="OrthoDB" id="6774133at2759"/>
<dbReference type="Proteomes" id="UP000271974">
    <property type="component" value="Unassembled WGS sequence"/>
</dbReference>
<dbReference type="AlphaFoldDB" id="A0A433T5D7"/>
<organism evidence="2 3">
    <name type="scientific">Elysia chlorotica</name>
    <name type="common">Eastern emerald elysia</name>
    <name type="synonym">Sea slug</name>
    <dbReference type="NCBI Taxonomy" id="188477"/>
    <lineage>
        <taxon>Eukaryota</taxon>
        <taxon>Metazoa</taxon>
        <taxon>Spiralia</taxon>
        <taxon>Lophotrochozoa</taxon>
        <taxon>Mollusca</taxon>
        <taxon>Gastropoda</taxon>
        <taxon>Heterobranchia</taxon>
        <taxon>Euthyneura</taxon>
        <taxon>Panpulmonata</taxon>
        <taxon>Sacoglossa</taxon>
        <taxon>Placobranchoidea</taxon>
        <taxon>Plakobranchidae</taxon>
        <taxon>Elysia</taxon>
    </lineage>
</organism>
<proteinExistence type="predicted"/>
<protein>
    <submittedName>
        <fullName evidence="2">Uncharacterized protein</fullName>
    </submittedName>
</protein>
<feature type="region of interest" description="Disordered" evidence="1">
    <location>
        <begin position="1"/>
        <end position="26"/>
    </location>
</feature>